<dbReference type="Proteomes" id="UP000319004">
    <property type="component" value="Chromosome"/>
</dbReference>
<feature type="transmembrane region" description="Helical" evidence="1">
    <location>
        <begin position="60"/>
        <end position="79"/>
    </location>
</feature>
<dbReference type="InterPro" id="IPR010331">
    <property type="entry name" value="ExoD"/>
</dbReference>
<sequence>MSISTSHPTEDILNELENAADQHDPLTFGEMMDVLGQHTFAPVLMLVGLIMMVPGPADIPGVPTVLGLLVIVVAGQIVMHREHLWVPEWMERRKVKAERARKMASWVRKPAQWMDWLTKPRYQWLINHAGASIIAIACVLVAMTTPILEFVPFSANVAGAAIAAFALALLAKDGLVAGFAIVLSVATAGLVVYQFLGN</sequence>
<dbReference type="PANTHER" id="PTHR41795:SF1">
    <property type="entry name" value="EXOPOLYSACCHARIDE SYNTHESIS PROTEIN"/>
    <property type="match status" value="1"/>
</dbReference>
<dbReference type="EMBL" id="CP037423">
    <property type="protein sequence ID" value="QDV44546.1"/>
    <property type="molecule type" value="Genomic_DNA"/>
</dbReference>
<dbReference type="PIRSF" id="PIRSF033239">
    <property type="entry name" value="ExoD"/>
    <property type="match status" value="1"/>
</dbReference>
<name>A0A518HUN4_9BACT</name>
<dbReference type="AlphaFoldDB" id="A0A518HUN4"/>
<dbReference type="PANTHER" id="PTHR41795">
    <property type="entry name" value="EXOPOLYSACCHARIDE SYNTHESIS PROTEIN"/>
    <property type="match status" value="1"/>
</dbReference>
<keyword evidence="3" id="KW-1185">Reference proteome</keyword>
<feature type="transmembrane region" description="Helical" evidence="1">
    <location>
        <begin position="176"/>
        <end position="196"/>
    </location>
</feature>
<evidence type="ECO:0000313" key="2">
    <source>
        <dbReference type="EMBL" id="QDV44546.1"/>
    </source>
</evidence>
<reference evidence="2 3" key="1">
    <citation type="submission" date="2019-03" db="EMBL/GenBank/DDBJ databases">
        <title>Deep-cultivation of Planctomycetes and their phenomic and genomic characterization uncovers novel biology.</title>
        <authorList>
            <person name="Wiegand S."/>
            <person name="Jogler M."/>
            <person name="Boedeker C."/>
            <person name="Pinto D."/>
            <person name="Vollmers J."/>
            <person name="Rivas-Marin E."/>
            <person name="Kohn T."/>
            <person name="Peeters S.H."/>
            <person name="Heuer A."/>
            <person name="Rast P."/>
            <person name="Oberbeckmann S."/>
            <person name="Bunk B."/>
            <person name="Jeske O."/>
            <person name="Meyerdierks A."/>
            <person name="Storesund J.E."/>
            <person name="Kallscheuer N."/>
            <person name="Luecker S."/>
            <person name="Lage O.M."/>
            <person name="Pohl T."/>
            <person name="Merkel B.J."/>
            <person name="Hornburger P."/>
            <person name="Mueller R.-W."/>
            <person name="Bruemmer F."/>
            <person name="Labrenz M."/>
            <person name="Spormann A.M."/>
            <person name="Op den Camp H."/>
            <person name="Overmann J."/>
            <person name="Amann R."/>
            <person name="Jetten M.S.M."/>
            <person name="Mascher T."/>
            <person name="Medema M.H."/>
            <person name="Devos D.P."/>
            <person name="Kaster A.-K."/>
            <person name="Ovreas L."/>
            <person name="Rohde M."/>
            <person name="Galperin M.Y."/>
            <person name="Jogler C."/>
        </authorList>
    </citation>
    <scope>NUCLEOTIDE SEQUENCE [LARGE SCALE GENOMIC DNA]</scope>
    <source>
        <strain evidence="2 3">Enr13</strain>
    </source>
</reference>
<feature type="transmembrane region" description="Helical" evidence="1">
    <location>
        <begin position="124"/>
        <end position="143"/>
    </location>
</feature>
<dbReference type="KEGG" id="snep:Enr13x_44120"/>
<organism evidence="2 3">
    <name type="scientific">Stieleria neptunia</name>
    <dbReference type="NCBI Taxonomy" id="2527979"/>
    <lineage>
        <taxon>Bacteria</taxon>
        <taxon>Pseudomonadati</taxon>
        <taxon>Planctomycetota</taxon>
        <taxon>Planctomycetia</taxon>
        <taxon>Pirellulales</taxon>
        <taxon>Pirellulaceae</taxon>
        <taxon>Stieleria</taxon>
    </lineage>
</organism>
<dbReference type="OrthoDB" id="8635607at2"/>
<gene>
    <name evidence="2" type="ORF">Enr13x_44120</name>
</gene>
<evidence type="ECO:0000256" key="1">
    <source>
        <dbReference type="SAM" id="Phobius"/>
    </source>
</evidence>
<keyword evidence="1" id="KW-1133">Transmembrane helix</keyword>
<keyword evidence="1" id="KW-0812">Transmembrane</keyword>
<evidence type="ECO:0000313" key="3">
    <source>
        <dbReference type="Proteomes" id="UP000319004"/>
    </source>
</evidence>
<feature type="transmembrane region" description="Helical" evidence="1">
    <location>
        <begin position="150"/>
        <end position="170"/>
    </location>
</feature>
<keyword evidence="1" id="KW-0472">Membrane</keyword>
<protein>
    <submittedName>
        <fullName evidence="2">Exopolysaccharide synthesis, ExoD</fullName>
    </submittedName>
</protein>
<dbReference type="Pfam" id="PF06055">
    <property type="entry name" value="ExoD"/>
    <property type="match status" value="1"/>
</dbReference>
<accession>A0A518HUN4</accession>
<proteinExistence type="predicted"/>
<dbReference type="RefSeq" id="WP_145388868.1">
    <property type="nucleotide sequence ID" value="NZ_CP037423.1"/>
</dbReference>